<keyword evidence="2" id="KW-1185">Reference proteome</keyword>
<proteinExistence type="predicted"/>
<reference evidence="1" key="1">
    <citation type="submission" date="2022-05" db="EMBL/GenBank/DDBJ databases">
        <title>The Musa troglodytarum L. genome provides insights into the mechanism of non-climacteric behaviour and enrichment of carotenoids.</title>
        <authorList>
            <person name="Wang J."/>
        </authorList>
    </citation>
    <scope>NUCLEOTIDE SEQUENCE</scope>
    <source>
        <tissue evidence="1">Leaf</tissue>
    </source>
</reference>
<dbReference type="AlphaFoldDB" id="A0A9E7FGT7"/>
<evidence type="ECO:0000313" key="2">
    <source>
        <dbReference type="Proteomes" id="UP001055439"/>
    </source>
</evidence>
<organism evidence="1 2">
    <name type="scientific">Musa troglodytarum</name>
    <name type="common">fe'i banana</name>
    <dbReference type="NCBI Taxonomy" id="320322"/>
    <lineage>
        <taxon>Eukaryota</taxon>
        <taxon>Viridiplantae</taxon>
        <taxon>Streptophyta</taxon>
        <taxon>Embryophyta</taxon>
        <taxon>Tracheophyta</taxon>
        <taxon>Spermatophyta</taxon>
        <taxon>Magnoliopsida</taxon>
        <taxon>Liliopsida</taxon>
        <taxon>Zingiberales</taxon>
        <taxon>Musaceae</taxon>
        <taxon>Musa</taxon>
    </lineage>
</organism>
<sequence>MQTICQSLLGQFEVAWNRMSRGSSLFVFSLHEPKEAKRLACVTSALQIHLSVLLPDDSEIFAECLQLGGGCQERFSRTWDSSFEYDTAHSSWRMKVQKLIPSSSKTEIQHIMVKKIFQNSKLKNEHCTEDLMVQLSKLAWSKLQMQSMEH</sequence>
<protein>
    <submittedName>
        <fullName evidence="1">Uncharacterized protein</fullName>
    </submittedName>
</protein>
<evidence type="ECO:0000313" key="1">
    <source>
        <dbReference type="EMBL" id="URD96004.1"/>
    </source>
</evidence>
<dbReference type="Proteomes" id="UP001055439">
    <property type="component" value="Chromosome 4"/>
</dbReference>
<name>A0A9E7FGT7_9LILI</name>
<dbReference type="EMBL" id="CP097506">
    <property type="protein sequence ID" value="URD96004.1"/>
    <property type="molecule type" value="Genomic_DNA"/>
</dbReference>
<accession>A0A9E7FGT7</accession>
<gene>
    <name evidence="1" type="ORF">MUK42_34180</name>
</gene>